<evidence type="ECO:0000313" key="2">
    <source>
        <dbReference type="Proteomes" id="UP000325315"/>
    </source>
</evidence>
<proteinExistence type="predicted"/>
<dbReference type="GO" id="GO:0016301">
    <property type="term" value="F:kinase activity"/>
    <property type="evidence" value="ECO:0007669"/>
    <property type="project" value="UniProtKB-KW"/>
</dbReference>
<protein>
    <submittedName>
        <fullName evidence="1">Adenylyl-sulfate kinase 3</fullName>
    </submittedName>
</protein>
<accession>A0A5B6VTF9</accession>
<sequence>MVEHSQSSSIACQLCIPFVPSNCYLLSDRVFKLVGTSRSLTTPLFNWKLRIERVHSSGYAMSRNKLRTGAFMVGSGKLWHASKIKSYLFGFYPAEIEIEMAGAFSIQTM</sequence>
<name>A0A5B6VTF9_9ROSI</name>
<keyword evidence="1" id="KW-0418">Kinase</keyword>
<comment type="caution">
    <text evidence="1">The sequence shown here is derived from an EMBL/GenBank/DDBJ whole genome shotgun (WGS) entry which is preliminary data.</text>
</comment>
<keyword evidence="1" id="KW-0808">Transferase</keyword>
<evidence type="ECO:0000313" key="1">
    <source>
        <dbReference type="EMBL" id="KAA3472237.1"/>
    </source>
</evidence>
<dbReference type="EMBL" id="SMMG02000005">
    <property type="protein sequence ID" value="KAA3472237.1"/>
    <property type="molecule type" value="Genomic_DNA"/>
</dbReference>
<reference evidence="2" key="1">
    <citation type="journal article" date="2019" name="Plant Biotechnol. J.">
        <title>Genome sequencing of the Australian wild diploid species Gossypium australe highlights disease resistance and delayed gland morphogenesis.</title>
        <authorList>
            <person name="Cai Y."/>
            <person name="Cai X."/>
            <person name="Wang Q."/>
            <person name="Wang P."/>
            <person name="Zhang Y."/>
            <person name="Cai C."/>
            <person name="Xu Y."/>
            <person name="Wang K."/>
            <person name="Zhou Z."/>
            <person name="Wang C."/>
            <person name="Geng S."/>
            <person name="Li B."/>
            <person name="Dong Q."/>
            <person name="Hou Y."/>
            <person name="Wang H."/>
            <person name="Ai P."/>
            <person name="Liu Z."/>
            <person name="Yi F."/>
            <person name="Sun M."/>
            <person name="An G."/>
            <person name="Cheng J."/>
            <person name="Zhang Y."/>
            <person name="Shi Q."/>
            <person name="Xie Y."/>
            <person name="Shi X."/>
            <person name="Chang Y."/>
            <person name="Huang F."/>
            <person name="Chen Y."/>
            <person name="Hong S."/>
            <person name="Mi L."/>
            <person name="Sun Q."/>
            <person name="Zhang L."/>
            <person name="Zhou B."/>
            <person name="Peng R."/>
            <person name="Zhang X."/>
            <person name="Liu F."/>
        </authorList>
    </citation>
    <scope>NUCLEOTIDE SEQUENCE [LARGE SCALE GENOMIC DNA]</scope>
    <source>
        <strain evidence="2">cv. PA1801</strain>
    </source>
</reference>
<dbReference type="Proteomes" id="UP000325315">
    <property type="component" value="Unassembled WGS sequence"/>
</dbReference>
<gene>
    <name evidence="1" type="primary">cysC</name>
    <name evidence="1" type="ORF">EPI10_022734</name>
</gene>
<dbReference type="OrthoDB" id="506431at2759"/>
<organism evidence="1 2">
    <name type="scientific">Gossypium australe</name>
    <dbReference type="NCBI Taxonomy" id="47621"/>
    <lineage>
        <taxon>Eukaryota</taxon>
        <taxon>Viridiplantae</taxon>
        <taxon>Streptophyta</taxon>
        <taxon>Embryophyta</taxon>
        <taxon>Tracheophyta</taxon>
        <taxon>Spermatophyta</taxon>
        <taxon>Magnoliopsida</taxon>
        <taxon>eudicotyledons</taxon>
        <taxon>Gunneridae</taxon>
        <taxon>Pentapetalae</taxon>
        <taxon>rosids</taxon>
        <taxon>malvids</taxon>
        <taxon>Malvales</taxon>
        <taxon>Malvaceae</taxon>
        <taxon>Malvoideae</taxon>
        <taxon>Gossypium</taxon>
    </lineage>
</organism>
<keyword evidence="2" id="KW-1185">Reference proteome</keyword>
<dbReference type="AlphaFoldDB" id="A0A5B6VTF9"/>